<dbReference type="InterPro" id="IPR011964">
    <property type="entry name" value="YVTN_b-propeller_repeat"/>
</dbReference>
<dbReference type="SUPFAM" id="SSF50974">
    <property type="entry name" value="Nitrous oxide reductase, N-terminal domain"/>
    <property type="match status" value="1"/>
</dbReference>
<keyword evidence="1 2" id="KW-0732">Signal</keyword>
<sequence length="359" mass="37700">MRLAGSSVRVPRSPVMLRRLLVLAALAATPALANDTLLVGNKSGDTVWALSTTTGLRLAEFDSGDAPHEVVVSPDRSLAVVGNYGSDEPGNTLTVINWTLRDISRTVQLGANTRPHGLRFLPGSHRVAATTEGSDRVLVVDLGTGRIEQEIDVGAGKPHMLALSPAGETAWVTKVEAGTVAVVDLAQGRKVAEVATGAGAEGIAVTPDGREVWVSNRADDSISVIDAARREVVATLPSPGFPIRVAMMPDGSHALVTNARSAELAVFDVAARREVARIALAEAGREYRETMLGRAALPIGALVDPDGRRAYVAVSGADEIAVIDTADWRVVERWKTGAEPDALAFIPAQGVPDDLPEVD</sequence>
<evidence type="ECO:0000259" key="3">
    <source>
        <dbReference type="Pfam" id="PF21783"/>
    </source>
</evidence>
<dbReference type="InterPro" id="IPR048433">
    <property type="entry name" value="YNCE-like_beta-prop"/>
</dbReference>
<dbReference type="InterPro" id="IPR015943">
    <property type="entry name" value="WD40/YVTN_repeat-like_dom_sf"/>
</dbReference>
<dbReference type="EMBL" id="JAGQFT020000002">
    <property type="protein sequence ID" value="MBS7456178.1"/>
    <property type="molecule type" value="Genomic_DNA"/>
</dbReference>
<comment type="caution">
    <text evidence="4">The sequence shown here is derived from an EMBL/GenBank/DDBJ whole genome shotgun (WGS) entry which is preliminary data.</text>
</comment>
<evidence type="ECO:0000313" key="4">
    <source>
        <dbReference type="EMBL" id="MBS7456178.1"/>
    </source>
</evidence>
<evidence type="ECO:0000313" key="5">
    <source>
        <dbReference type="Proteomes" id="UP000675747"/>
    </source>
</evidence>
<evidence type="ECO:0000256" key="1">
    <source>
        <dbReference type="ARBA" id="ARBA00022729"/>
    </source>
</evidence>
<name>A0AAP2C8C5_9GAMM</name>
<accession>A0AAP2C8C5</accession>
<dbReference type="InterPro" id="IPR051200">
    <property type="entry name" value="Host-pathogen_enzymatic-act"/>
</dbReference>
<dbReference type="InterPro" id="IPR011045">
    <property type="entry name" value="N2O_reductase_N"/>
</dbReference>
<feature type="signal peptide" evidence="2">
    <location>
        <begin position="1"/>
        <end position="33"/>
    </location>
</feature>
<dbReference type="PANTHER" id="PTHR47197">
    <property type="entry name" value="PROTEIN NIRF"/>
    <property type="match status" value="1"/>
</dbReference>
<evidence type="ECO:0000256" key="2">
    <source>
        <dbReference type="SAM" id="SignalP"/>
    </source>
</evidence>
<dbReference type="Gene3D" id="2.130.10.10">
    <property type="entry name" value="YVTN repeat-like/Quinoprotein amine dehydrogenase"/>
    <property type="match status" value="2"/>
</dbReference>
<feature type="domain" description="YNCE-like beta-propeller" evidence="3">
    <location>
        <begin position="127"/>
        <end position="281"/>
    </location>
</feature>
<dbReference type="Proteomes" id="UP000675747">
    <property type="component" value="Unassembled WGS sequence"/>
</dbReference>
<gene>
    <name evidence="4" type="ORF">KB893_003390</name>
</gene>
<proteinExistence type="predicted"/>
<dbReference type="NCBIfam" id="TIGR02276">
    <property type="entry name" value="beta_rpt_yvtn"/>
    <property type="match status" value="1"/>
</dbReference>
<keyword evidence="5" id="KW-1185">Reference proteome</keyword>
<reference evidence="4 5" key="1">
    <citation type="journal article" date="2021" name="Microbiol. Resour. Announc.">
        <title>Draft Genome Sequence of Coralloluteibacterium stylophorae LMG 29479T.</title>
        <authorList>
            <person name="Karlyshev A.V."/>
            <person name="Kudryashova E.B."/>
            <person name="Ariskina E.V."/>
            <person name="Conroy A.P."/>
            <person name="Abidueva E.Y."/>
        </authorList>
    </citation>
    <scope>NUCLEOTIDE SEQUENCE [LARGE SCALE GENOMIC DNA]</scope>
    <source>
        <strain evidence="4 5">LMG 29479</strain>
    </source>
</reference>
<organism evidence="4 5">
    <name type="scientific">Coralloluteibacterium stylophorae</name>
    <dbReference type="NCBI Taxonomy" id="1776034"/>
    <lineage>
        <taxon>Bacteria</taxon>
        <taxon>Pseudomonadati</taxon>
        <taxon>Pseudomonadota</taxon>
        <taxon>Gammaproteobacteria</taxon>
        <taxon>Lysobacterales</taxon>
        <taxon>Lysobacteraceae</taxon>
        <taxon>Coralloluteibacterium</taxon>
    </lineage>
</organism>
<dbReference type="Pfam" id="PF21783">
    <property type="entry name" value="YNCE"/>
    <property type="match status" value="1"/>
</dbReference>
<dbReference type="AlphaFoldDB" id="A0AAP2C8C5"/>
<protein>
    <submittedName>
        <fullName evidence="4">YncE family protein</fullName>
    </submittedName>
</protein>
<dbReference type="PANTHER" id="PTHR47197:SF3">
    <property type="entry name" value="DIHYDRO-HEME D1 DEHYDROGENASE"/>
    <property type="match status" value="1"/>
</dbReference>
<feature type="chain" id="PRO_5042863193" evidence="2">
    <location>
        <begin position="34"/>
        <end position="359"/>
    </location>
</feature>